<evidence type="ECO:0000256" key="7">
    <source>
        <dbReference type="ARBA" id="ARBA00023315"/>
    </source>
</evidence>
<dbReference type="InterPro" id="IPR050537">
    <property type="entry name" value="2-oxoacid_dehydrogenase"/>
</dbReference>
<dbReference type="FunFam" id="3.30.559.10:FF:000007">
    <property type="entry name" value="Dihydrolipoamide acetyltransferase component of pyruvate dehydrogenase complex"/>
    <property type="match status" value="1"/>
</dbReference>
<dbReference type="GeneID" id="40318442"/>
<keyword evidence="5 8" id="KW-0808">Transferase</keyword>
<keyword evidence="12" id="KW-1185">Reference proteome</keyword>
<dbReference type="GO" id="GO:0005739">
    <property type="term" value="C:mitochondrion"/>
    <property type="evidence" value="ECO:0007669"/>
    <property type="project" value="TreeGrafter"/>
</dbReference>
<keyword evidence="6 8" id="KW-0450">Lipoyl</keyword>
<dbReference type="InterPro" id="IPR011053">
    <property type="entry name" value="Single_hybrid_motif"/>
</dbReference>
<evidence type="ECO:0000259" key="10">
    <source>
        <dbReference type="PROSITE" id="PS50968"/>
    </source>
</evidence>
<comment type="pathway">
    <text evidence="2">Amino-acid degradation; L-lysine degradation via saccharopine pathway; glutaryl-CoA from L-lysine: step 6/6.</text>
</comment>
<evidence type="ECO:0000256" key="1">
    <source>
        <dbReference type="ARBA" id="ARBA00001938"/>
    </source>
</evidence>
<dbReference type="CDD" id="cd06849">
    <property type="entry name" value="lipoyl_domain"/>
    <property type="match status" value="1"/>
</dbReference>
<evidence type="ECO:0000256" key="6">
    <source>
        <dbReference type="ARBA" id="ARBA00022823"/>
    </source>
</evidence>
<gene>
    <name evidence="11" type="ORF">Tco025E_04831</name>
</gene>
<dbReference type="RefSeq" id="XP_029228155.1">
    <property type="nucleotide sequence ID" value="XM_029371736.1"/>
</dbReference>
<comment type="similarity">
    <text evidence="3 8">Belongs to the 2-oxoacid dehydrogenase family.</text>
</comment>
<dbReference type="Gene3D" id="2.40.50.100">
    <property type="match status" value="1"/>
</dbReference>
<dbReference type="GO" id="GO:0006099">
    <property type="term" value="P:tricarboxylic acid cycle"/>
    <property type="evidence" value="ECO:0007669"/>
    <property type="project" value="UniProtKB-KW"/>
</dbReference>
<dbReference type="InterPro" id="IPR023213">
    <property type="entry name" value="CAT-like_dom_sf"/>
</dbReference>
<dbReference type="InterPro" id="IPR000089">
    <property type="entry name" value="Biotin_lipoyl"/>
</dbReference>
<keyword evidence="7 8" id="KW-0012">Acyltransferase</keyword>
<evidence type="ECO:0000256" key="2">
    <source>
        <dbReference type="ARBA" id="ARBA00005145"/>
    </source>
</evidence>
<comment type="cofactor">
    <cofactor evidence="1 8">
        <name>(R)-lipoate</name>
        <dbReference type="ChEBI" id="CHEBI:83088"/>
    </cofactor>
</comment>
<evidence type="ECO:0000256" key="4">
    <source>
        <dbReference type="ARBA" id="ARBA00022532"/>
    </source>
</evidence>
<protein>
    <recommendedName>
        <fullName evidence="8">Dihydrolipoamide acetyltransferase component of pyruvate dehydrogenase complex</fullName>
        <ecNumber evidence="8">2.3.1.-</ecNumber>
    </recommendedName>
</protein>
<dbReference type="GO" id="GO:0004149">
    <property type="term" value="F:dihydrolipoyllysine-residue succinyltransferase activity"/>
    <property type="evidence" value="ECO:0007669"/>
    <property type="project" value="TreeGrafter"/>
</dbReference>
<dbReference type="AlphaFoldDB" id="A0A422PI86"/>
<evidence type="ECO:0000313" key="11">
    <source>
        <dbReference type="EMBL" id="RNF17439.1"/>
    </source>
</evidence>
<evidence type="ECO:0000256" key="5">
    <source>
        <dbReference type="ARBA" id="ARBA00022679"/>
    </source>
</evidence>
<feature type="region of interest" description="Disordered" evidence="9">
    <location>
        <begin position="172"/>
        <end position="227"/>
    </location>
</feature>
<dbReference type="EMBL" id="MKKU01000261">
    <property type="protein sequence ID" value="RNF17439.1"/>
    <property type="molecule type" value="Genomic_DNA"/>
</dbReference>
<dbReference type="Proteomes" id="UP000284403">
    <property type="component" value="Unassembled WGS sequence"/>
</dbReference>
<evidence type="ECO:0000256" key="9">
    <source>
        <dbReference type="SAM" id="MobiDB-lite"/>
    </source>
</evidence>
<dbReference type="Pfam" id="PF00198">
    <property type="entry name" value="2-oxoacid_dh"/>
    <property type="match status" value="1"/>
</dbReference>
<feature type="domain" description="Lipoyl-binding" evidence="10">
    <location>
        <begin position="87"/>
        <end position="162"/>
    </location>
</feature>
<keyword evidence="4" id="KW-0816">Tricarboxylic acid cycle</keyword>
<feature type="compositionally biased region" description="Low complexity" evidence="9">
    <location>
        <begin position="172"/>
        <end position="214"/>
    </location>
</feature>
<dbReference type="EC" id="2.3.1.-" evidence="8"/>
<accession>A0A422PI86</accession>
<name>A0A422PI86_9TRYP</name>
<sequence>MLVAVVVFVWLWCLSAGRIASFSFSFSFSLFSPSFRVACRCHRSSAERTDLFAHLASNQRPHMLRRFTPQVLHASQWHVQTLAARFCVSIKVPTIAESISSGKVVGWTKKVGDPVSEDEVICQIESDKLNVDVRAPTSGVITKINFEEGAVVEVGAELSTVKPGEVKVAEEAAATKAPAAEKQPQQQAPQAPQTQQQQQAAPQPRSVAAPAAAAEPREPRVVATTTGSDPRVRNVRISSMRQRIADRLKASQNTCAMLTTFNEIDMTPLIEMRNRYKDEFYKKHNVKLGFMSPFVKACAIALQDIPIVNASFGPEFIEYHDFVDISIAVSTPRGLVVPVLRDVQKSDFAQIEKQIVDLGERAKVNKLTLAEMTGGTFTVSNGGVFGSWMGTPIINPPQSAILGMHATKRKPWVVGNEIKIRDVMAVALTYDHRVIDGSDAVRFLVKVKNLIEDPTRMVLDLA</sequence>
<dbReference type="OrthoDB" id="5391403at2759"/>
<organism evidence="11 12">
    <name type="scientific">Trypanosoma conorhini</name>
    <dbReference type="NCBI Taxonomy" id="83891"/>
    <lineage>
        <taxon>Eukaryota</taxon>
        <taxon>Discoba</taxon>
        <taxon>Euglenozoa</taxon>
        <taxon>Kinetoplastea</taxon>
        <taxon>Metakinetoplastina</taxon>
        <taxon>Trypanosomatida</taxon>
        <taxon>Trypanosomatidae</taxon>
        <taxon>Trypanosoma</taxon>
    </lineage>
</organism>
<evidence type="ECO:0000313" key="12">
    <source>
        <dbReference type="Proteomes" id="UP000284403"/>
    </source>
</evidence>
<evidence type="ECO:0000256" key="8">
    <source>
        <dbReference type="RuleBase" id="RU003423"/>
    </source>
</evidence>
<dbReference type="SUPFAM" id="SSF51230">
    <property type="entry name" value="Single hybrid motif"/>
    <property type="match status" value="1"/>
</dbReference>
<dbReference type="Pfam" id="PF00364">
    <property type="entry name" value="Biotin_lipoyl"/>
    <property type="match status" value="1"/>
</dbReference>
<dbReference type="PROSITE" id="PS50968">
    <property type="entry name" value="BIOTINYL_LIPOYL"/>
    <property type="match status" value="1"/>
</dbReference>
<proteinExistence type="inferred from homology"/>
<evidence type="ECO:0000256" key="3">
    <source>
        <dbReference type="ARBA" id="ARBA00007317"/>
    </source>
</evidence>
<comment type="caution">
    <text evidence="11">The sequence shown here is derived from an EMBL/GenBank/DDBJ whole genome shotgun (WGS) entry which is preliminary data.</text>
</comment>
<dbReference type="SUPFAM" id="SSF52777">
    <property type="entry name" value="CoA-dependent acyltransferases"/>
    <property type="match status" value="1"/>
</dbReference>
<dbReference type="PANTHER" id="PTHR43416">
    <property type="entry name" value="DIHYDROLIPOYLLYSINE-RESIDUE SUCCINYLTRANSFERASE COMPONENT OF 2-OXOGLUTARATE DEHYDROGENASE COMPLEX, MITOCHONDRIAL-RELATED"/>
    <property type="match status" value="1"/>
</dbReference>
<reference evidence="11 12" key="1">
    <citation type="journal article" date="2018" name="BMC Genomics">
        <title>Genomic comparison of Trypanosoma conorhini and Trypanosoma rangeli to Trypanosoma cruzi strains of high and low virulence.</title>
        <authorList>
            <person name="Bradwell K.R."/>
            <person name="Koparde V.N."/>
            <person name="Matveyev A.V."/>
            <person name="Serrano M.G."/>
            <person name="Alves J.M."/>
            <person name="Parikh H."/>
            <person name="Huang B."/>
            <person name="Lee V."/>
            <person name="Espinosa-Alvarez O."/>
            <person name="Ortiz P.A."/>
            <person name="Costa-Martins A.G."/>
            <person name="Teixeira M.M."/>
            <person name="Buck G.A."/>
        </authorList>
    </citation>
    <scope>NUCLEOTIDE SEQUENCE [LARGE SCALE GENOMIC DNA]</scope>
    <source>
        <strain evidence="11 12">025E</strain>
    </source>
</reference>
<dbReference type="PANTHER" id="PTHR43416:SF5">
    <property type="entry name" value="DIHYDROLIPOYLLYSINE-RESIDUE SUCCINYLTRANSFERASE COMPONENT OF 2-OXOGLUTARATE DEHYDROGENASE COMPLEX, MITOCHONDRIAL"/>
    <property type="match status" value="1"/>
</dbReference>
<dbReference type="Gene3D" id="3.30.559.10">
    <property type="entry name" value="Chloramphenicol acetyltransferase-like domain"/>
    <property type="match status" value="1"/>
</dbReference>
<dbReference type="InterPro" id="IPR001078">
    <property type="entry name" value="2-oxoacid_DH_actylTfrase"/>
</dbReference>